<keyword evidence="3" id="KW-0614">Plasmid</keyword>
<keyword evidence="1" id="KW-0732">Signal</keyword>
<name>A0AB38TKY9_9HYPH</name>
<dbReference type="SUPFAM" id="SSF53474">
    <property type="entry name" value="alpha/beta-Hydrolases"/>
    <property type="match status" value="1"/>
</dbReference>
<geneLocation type="plasmid" evidence="3 4">
    <name>unnamed</name>
</geneLocation>
<evidence type="ECO:0000256" key="1">
    <source>
        <dbReference type="SAM" id="SignalP"/>
    </source>
</evidence>
<evidence type="ECO:0000259" key="2">
    <source>
        <dbReference type="Pfam" id="PF12697"/>
    </source>
</evidence>
<dbReference type="PANTHER" id="PTHR37017:SF11">
    <property type="entry name" value="ESTERASE_LIPASE_THIOESTERASE DOMAIN-CONTAINING PROTEIN"/>
    <property type="match status" value="1"/>
</dbReference>
<dbReference type="GO" id="GO:0016787">
    <property type="term" value="F:hydrolase activity"/>
    <property type="evidence" value="ECO:0007669"/>
    <property type="project" value="UniProtKB-KW"/>
</dbReference>
<dbReference type="EMBL" id="CP088148">
    <property type="protein sequence ID" value="UTU55235.1"/>
    <property type="molecule type" value="Genomic_DNA"/>
</dbReference>
<dbReference type="PANTHER" id="PTHR37017">
    <property type="entry name" value="AB HYDROLASE-1 DOMAIN-CONTAINING PROTEIN-RELATED"/>
    <property type="match status" value="1"/>
</dbReference>
<evidence type="ECO:0000313" key="3">
    <source>
        <dbReference type="EMBL" id="UTU55235.1"/>
    </source>
</evidence>
<dbReference type="InterPro" id="IPR029058">
    <property type="entry name" value="AB_hydrolase_fold"/>
</dbReference>
<feature type="domain" description="AB hydrolase-1" evidence="2">
    <location>
        <begin position="50"/>
        <end position="262"/>
    </location>
</feature>
<sequence length="273" mass="28400">MTRTRFAQISLAMLIAISPAGASTVGPSPSKRPAAATETLVASNPAKPTIVLVHGAFADGTGWQHIIPILQRDGYTVIAVQNALTSLAEDVATTKRVIEAQKGPVVAVGHSYGGAVITGAAAGNSNVKALVYIAAFAPEAGEPIGAYTEKYPSALGSALRPDVAGFVTIDPPQFRELFANDVAAAEASVMAAAQKPIIGSAFASSVTEAAWKTIPSWYLVAQQDRAINPDLERFYAKRMGAITAEIKSSHVPFVSHPKEVARLIEQAASAPAK</sequence>
<dbReference type="AlphaFoldDB" id="A0AB38TKY9"/>
<keyword evidence="3" id="KW-0378">Hydrolase</keyword>
<gene>
    <name evidence="3" type="ORF">LRP29_31435</name>
</gene>
<dbReference type="RefSeq" id="WP_206523751.1">
    <property type="nucleotide sequence ID" value="NZ_CP088148.1"/>
</dbReference>
<dbReference type="Pfam" id="PF12697">
    <property type="entry name" value="Abhydrolase_6"/>
    <property type="match status" value="1"/>
</dbReference>
<protein>
    <submittedName>
        <fullName evidence="3">Alpha/beta hydrolase</fullName>
    </submittedName>
</protein>
<feature type="signal peptide" evidence="1">
    <location>
        <begin position="1"/>
        <end position="22"/>
    </location>
</feature>
<feature type="chain" id="PRO_5044254226" evidence="1">
    <location>
        <begin position="23"/>
        <end position="273"/>
    </location>
</feature>
<accession>A0AB38TKY9</accession>
<organism evidence="3 4">
    <name type="scientific">Mesorhizobium ciceri</name>
    <dbReference type="NCBI Taxonomy" id="39645"/>
    <lineage>
        <taxon>Bacteria</taxon>
        <taxon>Pseudomonadati</taxon>
        <taxon>Pseudomonadota</taxon>
        <taxon>Alphaproteobacteria</taxon>
        <taxon>Hyphomicrobiales</taxon>
        <taxon>Phyllobacteriaceae</taxon>
        <taxon>Mesorhizobium</taxon>
    </lineage>
</organism>
<evidence type="ECO:0000313" key="4">
    <source>
        <dbReference type="Proteomes" id="UP001060070"/>
    </source>
</evidence>
<reference evidence="3 4" key="1">
    <citation type="journal article" date="2022" name="Microbiol. Resour. Announc.">
        <title>Complete Genome Sequence of Mesorhizobium ciceri Strain R30, a Rhizobium Used as a Commercial Inoculant for Chickpea in Argentina.</title>
        <authorList>
            <person name="Foresto E."/>
            <person name="Revale S."/>
            <person name="Primo E."/>
            <person name="Nievas F."/>
            <person name="Carezzano E."/>
            <person name="Puente M."/>
            <person name="Alzari P."/>
            <person name="Mart M."/>
            <person name="Ben-Assaya M."/>
            <person name="Mornico D."/>
            <person name="Santoro M."/>
            <person name="Mart F."/>
            <person name="Giordano W."/>
            <person name="Bogino P."/>
        </authorList>
    </citation>
    <scope>NUCLEOTIDE SEQUENCE [LARGE SCALE GENOMIC DNA]</scope>
    <source>
        <strain evidence="3 4">R30</strain>
    </source>
</reference>
<proteinExistence type="predicted"/>
<dbReference type="Gene3D" id="3.40.50.1820">
    <property type="entry name" value="alpha/beta hydrolase"/>
    <property type="match status" value="1"/>
</dbReference>
<dbReference type="Proteomes" id="UP001060070">
    <property type="component" value="Plasmid unnamed"/>
</dbReference>
<keyword evidence="4" id="KW-1185">Reference proteome</keyword>
<dbReference type="InterPro" id="IPR052897">
    <property type="entry name" value="Sec-Metab_Biosynth_Hydrolase"/>
</dbReference>
<dbReference type="InterPro" id="IPR000073">
    <property type="entry name" value="AB_hydrolase_1"/>
</dbReference>